<feature type="region of interest" description="Disordered" evidence="1">
    <location>
        <begin position="1"/>
        <end position="95"/>
    </location>
</feature>
<organism evidence="2 3">
    <name type="scientific">Ceratobasidium theobromae</name>
    <dbReference type="NCBI Taxonomy" id="1582974"/>
    <lineage>
        <taxon>Eukaryota</taxon>
        <taxon>Fungi</taxon>
        <taxon>Dikarya</taxon>
        <taxon>Basidiomycota</taxon>
        <taxon>Agaricomycotina</taxon>
        <taxon>Agaricomycetes</taxon>
        <taxon>Cantharellales</taxon>
        <taxon>Ceratobasidiaceae</taxon>
        <taxon>Ceratobasidium</taxon>
    </lineage>
</organism>
<gene>
    <name evidence="2" type="ORF">CTheo_4418</name>
</gene>
<feature type="compositionally biased region" description="Polar residues" evidence="1">
    <location>
        <begin position="25"/>
        <end position="34"/>
    </location>
</feature>
<reference evidence="2 3" key="1">
    <citation type="journal article" date="2019" name="Fungal Biol. Biotechnol.">
        <title>Draft genome sequence of fastidious pathogen Ceratobasidium theobromae, which causes vascular-streak dieback in Theobroma cacao.</title>
        <authorList>
            <person name="Ali S.S."/>
            <person name="Asman A."/>
            <person name="Shao J."/>
            <person name="Firmansyah A.P."/>
            <person name="Susilo A.W."/>
            <person name="Rosmana A."/>
            <person name="McMahon P."/>
            <person name="Junaid M."/>
            <person name="Guest D."/>
            <person name="Kheng T.Y."/>
            <person name="Meinhardt L.W."/>
            <person name="Bailey B.A."/>
        </authorList>
    </citation>
    <scope>NUCLEOTIDE SEQUENCE [LARGE SCALE GENOMIC DNA]</scope>
    <source>
        <strain evidence="2 3">CT2</strain>
    </source>
</reference>
<dbReference type="AlphaFoldDB" id="A0A5N5QKT3"/>
<evidence type="ECO:0000256" key="1">
    <source>
        <dbReference type="SAM" id="MobiDB-lite"/>
    </source>
</evidence>
<dbReference type="Proteomes" id="UP000383932">
    <property type="component" value="Unassembled WGS sequence"/>
</dbReference>
<dbReference type="EMBL" id="SSOP01000075">
    <property type="protein sequence ID" value="KAB5592153.1"/>
    <property type="molecule type" value="Genomic_DNA"/>
</dbReference>
<keyword evidence="3" id="KW-1185">Reference proteome</keyword>
<comment type="caution">
    <text evidence="2">The sequence shown here is derived from an EMBL/GenBank/DDBJ whole genome shotgun (WGS) entry which is preliminary data.</text>
</comment>
<accession>A0A5N5QKT3</accession>
<feature type="compositionally biased region" description="Basic and acidic residues" evidence="1">
    <location>
        <begin position="12"/>
        <end position="22"/>
    </location>
</feature>
<protein>
    <submittedName>
        <fullName evidence="2">Uncharacterized protein</fullName>
    </submittedName>
</protein>
<name>A0A5N5QKT3_9AGAM</name>
<feature type="compositionally biased region" description="Basic and acidic residues" evidence="1">
    <location>
        <begin position="73"/>
        <end position="86"/>
    </location>
</feature>
<sequence length="95" mass="10117">MSGRRQSFPRQARYDKSSRNELTDGGNQNESAASTPLKLMTDESLASALDTPSSQPPASPNPGGNDLEAWVESSKRTIVHGDDKSGKQQSEAAPS</sequence>
<dbReference type="OrthoDB" id="3262515at2759"/>
<proteinExistence type="predicted"/>
<evidence type="ECO:0000313" key="3">
    <source>
        <dbReference type="Proteomes" id="UP000383932"/>
    </source>
</evidence>
<evidence type="ECO:0000313" key="2">
    <source>
        <dbReference type="EMBL" id="KAB5592153.1"/>
    </source>
</evidence>